<dbReference type="EMBL" id="JARGEI010000005">
    <property type="protein sequence ID" value="KAJ8731367.1"/>
    <property type="molecule type" value="Genomic_DNA"/>
</dbReference>
<name>A0AAD8DZ26_MYTSE</name>
<sequence length="188" mass="20907">MACTRPRRERSPPPIASTRTRRCSAQARHTSTVSSGWFTPVRPFLLDPMQEPPVLTVSPETRREREDAVTSFQPLLKEGTHRRNDGVPSTGLRLSQSPCHPEVPPGLCPPYYDLSRQRSFAPAVHLHTQIVHACKASRSHGGRPARRPATSREIVRYLRTIRMAMTLWQAFSLAAGRIPSDGAQTGAP</sequence>
<comment type="caution">
    <text evidence="2">The sequence shown here is derived from an EMBL/GenBank/DDBJ whole genome shotgun (WGS) entry which is preliminary data.</text>
</comment>
<dbReference type="AlphaFoldDB" id="A0AAD8DZ26"/>
<organism evidence="2 3">
    <name type="scientific">Mythimna separata</name>
    <name type="common">Oriental armyworm</name>
    <name type="synonym">Pseudaletia separata</name>
    <dbReference type="NCBI Taxonomy" id="271217"/>
    <lineage>
        <taxon>Eukaryota</taxon>
        <taxon>Metazoa</taxon>
        <taxon>Ecdysozoa</taxon>
        <taxon>Arthropoda</taxon>
        <taxon>Hexapoda</taxon>
        <taxon>Insecta</taxon>
        <taxon>Pterygota</taxon>
        <taxon>Neoptera</taxon>
        <taxon>Endopterygota</taxon>
        <taxon>Lepidoptera</taxon>
        <taxon>Glossata</taxon>
        <taxon>Ditrysia</taxon>
        <taxon>Noctuoidea</taxon>
        <taxon>Noctuidae</taxon>
        <taxon>Noctuinae</taxon>
        <taxon>Hadenini</taxon>
        <taxon>Mythimna</taxon>
    </lineage>
</organism>
<keyword evidence="3" id="KW-1185">Reference proteome</keyword>
<protein>
    <submittedName>
        <fullName evidence="2">Uncharacterized protein</fullName>
    </submittedName>
</protein>
<evidence type="ECO:0000256" key="1">
    <source>
        <dbReference type="SAM" id="MobiDB-lite"/>
    </source>
</evidence>
<evidence type="ECO:0000313" key="3">
    <source>
        <dbReference type="Proteomes" id="UP001231518"/>
    </source>
</evidence>
<feature type="region of interest" description="Disordered" evidence="1">
    <location>
        <begin position="79"/>
        <end position="98"/>
    </location>
</feature>
<reference evidence="2" key="1">
    <citation type="submission" date="2023-03" db="EMBL/GenBank/DDBJ databases">
        <title>Chromosome-level genomes of two armyworms, Mythimna separata and Mythimna loreyi, provide insights into the biosynthesis and reception of sex pheromones.</title>
        <authorList>
            <person name="Zhao H."/>
        </authorList>
    </citation>
    <scope>NUCLEOTIDE SEQUENCE</scope>
    <source>
        <strain evidence="2">BeijingLab</strain>
        <tissue evidence="2">Pupa</tissue>
    </source>
</reference>
<feature type="region of interest" description="Disordered" evidence="1">
    <location>
        <begin position="1"/>
        <end position="32"/>
    </location>
</feature>
<proteinExistence type="predicted"/>
<dbReference type="Proteomes" id="UP001231518">
    <property type="component" value="Chromosome 16"/>
</dbReference>
<accession>A0AAD8DZ26</accession>
<evidence type="ECO:0000313" key="2">
    <source>
        <dbReference type="EMBL" id="KAJ8731367.1"/>
    </source>
</evidence>
<gene>
    <name evidence="2" type="ORF">PYW07_004531</name>
</gene>